<reference evidence="1" key="2">
    <citation type="submission" date="2020-09" db="EMBL/GenBank/DDBJ databases">
        <authorList>
            <person name="Sun Q."/>
            <person name="Kim S."/>
        </authorList>
    </citation>
    <scope>NUCLEOTIDE SEQUENCE</scope>
    <source>
        <strain evidence="1">KCTC 42097</strain>
    </source>
</reference>
<accession>A0A8J3GFM0</accession>
<dbReference type="AlphaFoldDB" id="A0A8J3GFM0"/>
<dbReference type="Proteomes" id="UP000641137">
    <property type="component" value="Unassembled WGS sequence"/>
</dbReference>
<protein>
    <submittedName>
        <fullName evidence="1">Uncharacterized protein</fullName>
    </submittedName>
</protein>
<organism evidence="1 2">
    <name type="scientific">Limoniibacter endophyticus</name>
    <dbReference type="NCBI Taxonomy" id="1565040"/>
    <lineage>
        <taxon>Bacteria</taxon>
        <taxon>Pseudomonadati</taxon>
        <taxon>Pseudomonadota</taxon>
        <taxon>Alphaproteobacteria</taxon>
        <taxon>Hyphomicrobiales</taxon>
        <taxon>Bartonellaceae</taxon>
        <taxon>Limoniibacter</taxon>
    </lineage>
</organism>
<dbReference type="RefSeq" id="WP_189488908.1">
    <property type="nucleotide sequence ID" value="NZ_BMZO01000003.1"/>
</dbReference>
<dbReference type="EMBL" id="BMZO01000003">
    <property type="protein sequence ID" value="GHC67723.1"/>
    <property type="molecule type" value="Genomic_DNA"/>
</dbReference>
<keyword evidence="2" id="KW-1185">Reference proteome</keyword>
<comment type="caution">
    <text evidence="1">The sequence shown here is derived from an EMBL/GenBank/DDBJ whole genome shotgun (WGS) entry which is preliminary data.</text>
</comment>
<name>A0A8J3GFM0_9HYPH</name>
<proteinExistence type="predicted"/>
<gene>
    <name evidence="1" type="ORF">GCM10010136_12030</name>
</gene>
<evidence type="ECO:0000313" key="2">
    <source>
        <dbReference type="Proteomes" id="UP000641137"/>
    </source>
</evidence>
<evidence type="ECO:0000313" key="1">
    <source>
        <dbReference type="EMBL" id="GHC67723.1"/>
    </source>
</evidence>
<sequence>MKHYVFKNNYKKLQIKIRLQGEEDAHKTLNYGDSISFNIERAATGKHIVKYGRAVVQQLDLNNGYSSDDINMPNTSLNRHDAITYKPNRAAGEMVLTDFGTASAAIIDRDGVAKNEPAVLFQTLAGETLTSVLSPFAIALDSLTPFYSTSTFLCGKTGL</sequence>
<reference evidence="1" key="1">
    <citation type="journal article" date="2014" name="Int. J. Syst. Evol. Microbiol.">
        <title>Complete genome sequence of Corynebacterium casei LMG S-19264T (=DSM 44701T), isolated from a smear-ripened cheese.</title>
        <authorList>
            <consortium name="US DOE Joint Genome Institute (JGI-PGF)"/>
            <person name="Walter F."/>
            <person name="Albersmeier A."/>
            <person name="Kalinowski J."/>
            <person name="Ruckert C."/>
        </authorList>
    </citation>
    <scope>NUCLEOTIDE SEQUENCE</scope>
    <source>
        <strain evidence="1">KCTC 42097</strain>
    </source>
</reference>